<dbReference type="Gene3D" id="3.90.70.10">
    <property type="entry name" value="Cysteine proteinases"/>
    <property type="match status" value="1"/>
</dbReference>
<organism evidence="2 3">
    <name type="scientific">candidate division CPR2 bacterium GW2011_GWC2_39_10</name>
    <dbReference type="NCBI Taxonomy" id="1618345"/>
    <lineage>
        <taxon>Bacteria</taxon>
        <taxon>Bacteria division CPR2</taxon>
    </lineage>
</organism>
<dbReference type="Pfam" id="PF13529">
    <property type="entry name" value="Peptidase_C39_2"/>
    <property type="match status" value="1"/>
</dbReference>
<comment type="caution">
    <text evidence="2">The sequence shown here is derived from an EMBL/GenBank/DDBJ whole genome shotgun (WGS) entry which is preliminary data.</text>
</comment>
<name>A0A0G0P8H9_UNCC2</name>
<gene>
    <name evidence="2" type="ORF">UT18_C0010G0016</name>
</gene>
<sequence>MIKRAAKKLYQDSVSMFSDLKATKKLSTLKDGDYFVDGDVPYQCQFASPELVKDILEKKLSATDDPKWKDFGYKTKKDYEFWSLRLCGIASLKMILDYYKLTNNKKVAELTNEGVELGGYVIYDNKGNLEDKGWFYKPLVELGKKYGLKGYSSSYLSANHLCSLIFTNKLVIASVNPCIIRFDKLKGSESPGGHLVVVFGFKIKDGRLVGFYINNPSGKKDETRVKVYIPINTFKNAFDKKGMVFWKQEK</sequence>
<dbReference type="Proteomes" id="UP000034207">
    <property type="component" value="Unassembled WGS sequence"/>
</dbReference>
<dbReference type="EMBL" id="LBVV01000010">
    <property type="protein sequence ID" value="KKQ94444.1"/>
    <property type="molecule type" value="Genomic_DNA"/>
</dbReference>
<proteinExistence type="predicted"/>
<protein>
    <recommendedName>
        <fullName evidence="1">Peptidase C39-like domain-containing protein</fullName>
    </recommendedName>
</protein>
<dbReference type="InterPro" id="IPR039564">
    <property type="entry name" value="Peptidase_C39-like"/>
</dbReference>
<dbReference type="STRING" id="1618345.UT18_C0010G0016"/>
<dbReference type="AlphaFoldDB" id="A0A0G0P8H9"/>
<evidence type="ECO:0000259" key="1">
    <source>
        <dbReference type="Pfam" id="PF13529"/>
    </source>
</evidence>
<reference evidence="2 3" key="1">
    <citation type="journal article" date="2015" name="Nature">
        <title>rRNA introns, odd ribosomes, and small enigmatic genomes across a large radiation of phyla.</title>
        <authorList>
            <person name="Brown C.T."/>
            <person name="Hug L.A."/>
            <person name="Thomas B.C."/>
            <person name="Sharon I."/>
            <person name="Castelle C.J."/>
            <person name="Singh A."/>
            <person name="Wilkins M.J."/>
            <person name="Williams K.H."/>
            <person name="Banfield J.F."/>
        </authorList>
    </citation>
    <scope>NUCLEOTIDE SEQUENCE [LARGE SCALE GENOMIC DNA]</scope>
</reference>
<accession>A0A0G0P8H9</accession>
<feature type="domain" description="Peptidase C39-like" evidence="1">
    <location>
        <begin position="84"/>
        <end position="216"/>
    </location>
</feature>
<evidence type="ECO:0000313" key="3">
    <source>
        <dbReference type="Proteomes" id="UP000034207"/>
    </source>
</evidence>
<evidence type="ECO:0000313" key="2">
    <source>
        <dbReference type="EMBL" id="KKQ94444.1"/>
    </source>
</evidence>